<dbReference type="InParanoid" id="D2VY73"/>
<evidence type="ECO:0000256" key="1">
    <source>
        <dbReference type="SAM" id="MobiDB-lite"/>
    </source>
</evidence>
<accession>D2VY73</accession>
<dbReference type="KEGG" id="ngr:NAEGRDRAFT_53196"/>
<sequence>MKQEYQQVFNPRNASSNNNKYNTNNNNNKMSFIDETNNVTLKVKVNQRNNNMHIKQSRLRKPLQNDKFLLNYFEFDKQQHSNDLTVYKIVNITNSSTSSAPPSIIPNVIQQYHQGLTAISPSSLESNDFISNNYSNCKISKNHGRRRLSVDSIVTTEKVKVKSPLSPQIVNYSNNNESNSSNATTTNSSTSTSCSSNDCNITDSNDNYYWDLLLSELQQEETKGLESSSSHDSLSTTTTSPTTSTSEVDANNVPLLYYLLFNSNNNIDTNSNNIDTSTTTITTTTNNNDLTITTNNDDKLVSNNNNNNNNIENVLVDNNIKSSSSSSNNNEPQQHPQPNPQEQTQHEQTQQSDQQVQTNEPQAQPSPQPQAPQQVPPTQQQEVEHSVVEEEKKETPSNIPPPLLKREKTEKEKQQDLIFEEIAKLLTNPDQTSEGSYGWYRKQLDTNNRLVYDNNDQQDNYSLPKEEEEADNLLNIEDESIFNNIELNNESDVDVFCGMVSPSFSNNKPSITMNNTITDDECIEPSLNLDVIDFIQSWELLKMMTTPKQQLFNRKPFDKPSIHQMSAFNNIQCTKITSTVMNSIDADIKCTPSHSSTCHIVLPSPTETLSLLTLNTSPPHQQPFNANTIENSLTNTISNTDIADKVLLTNLESYQFPKNPYHEHYDQSPPPSNDISMMPLQQQTNVNNTFNKKDDNRILKRKRKISNVSSFESEKRKTSISSTTPPTTCSSNSSSIGNNSSLSTNVHSQQSFNNCIIISNPKHLKRRRKYQKRKNSANTNPAQTQMEFHFPVWTFHLE</sequence>
<feature type="compositionally biased region" description="Low complexity" evidence="1">
    <location>
        <begin position="171"/>
        <end position="197"/>
    </location>
</feature>
<dbReference type="EMBL" id="GG738910">
    <property type="protein sequence ID" value="EFC38149.1"/>
    <property type="molecule type" value="Genomic_DNA"/>
</dbReference>
<feature type="compositionally biased region" description="Low complexity" evidence="1">
    <location>
        <begin position="371"/>
        <end position="381"/>
    </location>
</feature>
<dbReference type="AlphaFoldDB" id="D2VY73"/>
<name>D2VY73_NAEGR</name>
<feature type="region of interest" description="Disordered" evidence="1">
    <location>
        <begin position="1"/>
        <end position="28"/>
    </location>
</feature>
<feature type="region of interest" description="Disordered" evidence="1">
    <location>
        <begin position="221"/>
        <end position="248"/>
    </location>
</feature>
<proteinExistence type="predicted"/>
<dbReference type="GeneID" id="8857784"/>
<feature type="region of interest" description="Disordered" evidence="1">
    <location>
        <begin position="266"/>
        <end position="412"/>
    </location>
</feature>
<feature type="region of interest" description="Disordered" evidence="1">
    <location>
        <begin position="658"/>
        <end position="745"/>
    </location>
</feature>
<dbReference type="RefSeq" id="XP_002670893.1">
    <property type="nucleotide sequence ID" value="XM_002670847.1"/>
</dbReference>
<reference evidence="2 3" key="1">
    <citation type="journal article" date="2010" name="Cell">
        <title>The genome of Naegleria gruberi illuminates early eukaryotic versatility.</title>
        <authorList>
            <person name="Fritz-Laylin L.K."/>
            <person name="Prochnik S.E."/>
            <person name="Ginger M.L."/>
            <person name="Dacks J.B."/>
            <person name="Carpenter M.L."/>
            <person name="Field M.C."/>
            <person name="Kuo A."/>
            <person name="Paredez A."/>
            <person name="Chapman J."/>
            <person name="Pham J."/>
            <person name="Shu S."/>
            <person name="Neupane R."/>
            <person name="Cipriano M."/>
            <person name="Mancuso J."/>
            <person name="Tu H."/>
            <person name="Salamov A."/>
            <person name="Lindquist E."/>
            <person name="Shapiro H."/>
            <person name="Lucas S."/>
            <person name="Grigoriev I.V."/>
            <person name="Cande W.Z."/>
            <person name="Fulton C."/>
            <person name="Rokhsar D.S."/>
            <person name="Dawson S.C."/>
        </authorList>
    </citation>
    <scope>NUCLEOTIDE SEQUENCE [LARGE SCALE GENOMIC DNA]</scope>
    <source>
        <strain evidence="2 3">NEG-M</strain>
    </source>
</reference>
<feature type="compositionally biased region" description="Polar residues" evidence="1">
    <location>
        <begin position="673"/>
        <end position="690"/>
    </location>
</feature>
<protein>
    <submittedName>
        <fullName evidence="2">Predicted protein</fullName>
    </submittedName>
</protein>
<feature type="compositionally biased region" description="Low complexity" evidence="1">
    <location>
        <begin position="266"/>
        <end position="363"/>
    </location>
</feature>
<feature type="compositionally biased region" description="Basic and acidic residues" evidence="1">
    <location>
        <begin position="382"/>
        <end position="395"/>
    </location>
</feature>
<dbReference type="VEuPathDB" id="AmoebaDB:NAEGRDRAFT_74199"/>
<evidence type="ECO:0000313" key="3">
    <source>
        <dbReference type="Proteomes" id="UP000006671"/>
    </source>
</evidence>
<feature type="region of interest" description="Disordered" evidence="1">
    <location>
        <begin position="167"/>
        <end position="197"/>
    </location>
</feature>
<feature type="compositionally biased region" description="Low complexity" evidence="1">
    <location>
        <begin position="227"/>
        <end position="246"/>
    </location>
</feature>
<feature type="compositionally biased region" description="Low complexity" evidence="1">
    <location>
        <begin position="719"/>
        <end position="745"/>
    </location>
</feature>
<feature type="compositionally biased region" description="Low complexity" evidence="1">
    <location>
        <begin position="10"/>
        <end position="28"/>
    </location>
</feature>
<dbReference type="Proteomes" id="UP000006671">
    <property type="component" value="Unassembled WGS sequence"/>
</dbReference>
<organism evidence="3">
    <name type="scientific">Naegleria gruberi</name>
    <name type="common">Amoeba</name>
    <dbReference type="NCBI Taxonomy" id="5762"/>
    <lineage>
        <taxon>Eukaryota</taxon>
        <taxon>Discoba</taxon>
        <taxon>Heterolobosea</taxon>
        <taxon>Tetramitia</taxon>
        <taxon>Eutetramitia</taxon>
        <taxon>Vahlkampfiidae</taxon>
        <taxon>Naegleria</taxon>
    </lineage>
</organism>
<gene>
    <name evidence="2" type="ORF">NAEGRDRAFT_53196</name>
</gene>
<evidence type="ECO:0000313" key="2">
    <source>
        <dbReference type="EMBL" id="EFC38149.1"/>
    </source>
</evidence>
<dbReference type="VEuPathDB" id="AmoebaDB:NAEGRDRAFT_53196"/>
<keyword evidence="3" id="KW-1185">Reference proteome</keyword>